<feature type="compositionally biased region" description="Polar residues" evidence="1">
    <location>
        <begin position="341"/>
        <end position="351"/>
    </location>
</feature>
<dbReference type="AlphaFoldDB" id="A0A9P6J624"/>
<dbReference type="Proteomes" id="UP000749646">
    <property type="component" value="Unassembled WGS sequence"/>
</dbReference>
<organism evidence="2 3">
    <name type="scientific">Modicella reniformis</name>
    <dbReference type="NCBI Taxonomy" id="1440133"/>
    <lineage>
        <taxon>Eukaryota</taxon>
        <taxon>Fungi</taxon>
        <taxon>Fungi incertae sedis</taxon>
        <taxon>Mucoromycota</taxon>
        <taxon>Mortierellomycotina</taxon>
        <taxon>Mortierellomycetes</taxon>
        <taxon>Mortierellales</taxon>
        <taxon>Mortierellaceae</taxon>
        <taxon>Modicella</taxon>
    </lineage>
</organism>
<feature type="compositionally biased region" description="Basic and acidic residues" evidence="1">
    <location>
        <begin position="708"/>
        <end position="718"/>
    </location>
</feature>
<dbReference type="PANTHER" id="PTHR21780">
    <property type="entry name" value="TRANSMEMBRANE PROTEIN 209"/>
    <property type="match status" value="1"/>
</dbReference>
<feature type="compositionally biased region" description="Basic and acidic residues" evidence="1">
    <location>
        <begin position="137"/>
        <end position="147"/>
    </location>
</feature>
<comment type="caution">
    <text evidence="2">The sequence shown here is derived from an EMBL/GenBank/DDBJ whole genome shotgun (WGS) entry which is preliminary data.</text>
</comment>
<dbReference type="Pfam" id="PF09786">
    <property type="entry name" value="CytochromB561_N"/>
    <property type="match status" value="1"/>
</dbReference>
<feature type="compositionally biased region" description="Polar residues" evidence="1">
    <location>
        <begin position="385"/>
        <end position="394"/>
    </location>
</feature>
<feature type="region of interest" description="Disordered" evidence="1">
    <location>
        <begin position="181"/>
        <end position="220"/>
    </location>
</feature>
<evidence type="ECO:0000313" key="3">
    <source>
        <dbReference type="Proteomes" id="UP000749646"/>
    </source>
</evidence>
<dbReference type="GO" id="GO:0016020">
    <property type="term" value="C:membrane"/>
    <property type="evidence" value="ECO:0007669"/>
    <property type="project" value="TreeGrafter"/>
</dbReference>
<feature type="region of interest" description="Disordered" evidence="1">
    <location>
        <begin position="708"/>
        <end position="742"/>
    </location>
</feature>
<reference evidence="2" key="1">
    <citation type="journal article" date="2020" name="Fungal Divers.">
        <title>Resolving the Mortierellaceae phylogeny through synthesis of multi-gene phylogenetics and phylogenomics.</title>
        <authorList>
            <person name="Vandepol N."/>
            <person name="Liber J."/>
            <person name="Desiro A."/>
            <person name="Na H."/>
            <person name="Kennedy M."/>
            <person name="Barry K."/>
            <person name="Grigoriev I.V."/>
            <person name="Miller A.N."/>
            <person name="O'Donnell K."/>
            <person name="Stajich J.E."/>
            <person name="Bonito G."/>
        </authorList>
    </citation>
    <scope>NUCLEOTIDE SEQUENCE</scope>
    <source>
        <strain evidence="2">MES-2147</strain>
    </source>
</reference>
<feature type="region of interest" description="Disordered" evidence="1">
    <location>
        <begin position="1"/>
        <end position="36"/>
    </location>
</feature>
<dbReference type="OrthoDB" id="509821at2759"/>
<sequence>MAQEEPSQDLAQNIAAAVETPAQEKEATSPPPPLDDFFNIPAKSLAERHFHGDVDELGLPVMTHRPFGWTLPEVINAERWDLVDDDQSDAELENAFGAPQQKNIRSSDTLSTKDDLNSHASPFAAFLPGIPPQGSLESKEAGASEKAESDDESPGQKQAEQLFDAITSSISPFASFLLGPKLQQSASKEGDKTKGASDKQAAAGLQEAEQSKDIQSSDSDDTAKIFKGLAAVAAGGILAKVLHDINDSDDESTSSNRVDRPVQPSKSALQPKTGYSYTSMTDAPSSSDDGLTFDEGAGVGTGYVPRPKTPLRKEYRLSEDTDSEPSSPRFTAAQKGKQVDRTQFSSAFNESQQDDDDLPPLISITDRSFSGLGNTPLAPLGSPMPVSSPNPQTAEQRRQIYPTAPPGPWTSEQLTNKPFQRRSPASTARLETATTLSKDEQNLAFMSSARKQIPPTQPDSGAPKSLLTDFPDTPPGPTKVTAQLVVTLPEDPTKAPILRGQYELPSVKKIDQWKSKNSLAPNAFRRLLFNIGGLILSSIVMRGRFYRSVVKPLLSFLSPSIAHWTEWAITLLFLFNIAEVLHSYNRNSNNFEHLPLTPSQRTLLGLDPIVTKVPGAVPIFKKPTTASHSLTERPIMSTYVSSSQGPFTPSKTTFQKSAVGITATEYKDAATILNKSMSRSFNQSIVQDRADLERLMRNVEAREELQAEWKGVESDPTKRQFSLHSGLGASQGSLQPGVDMSADNATRPDLLASFNARGPITRYQPALRTTLSKDHTSKADLQKDGLYVVGHSKVLKNLKISEQQLDRWVFNMRKNVCTEMEVVDTEFAKQGLAYLDCKSATMFYTSAPLPQSAANGSTTSTSTAAAPAAAAPANSLAWGAASIATARGPNAFSINQPQQPQLPTSLQDLDARHGQVQVVKQRMVLEAYLAVPGYANRKYVIERLKAMGPFLTNFIWDSNGVTWDGGKKKWTPDLPTDAQIIMHLFTVFLDLAMPSHPSQAYDRFLFSHKHYVPMESKPDPMTALQIKQTSKNPPDYSLVVEGSMWEVVPKRLNLWYTLVMFVYMVMNENGGYIGELNIGTQMIGLGDVVEGYDI</sequence>
<feature type="compositionally biased region" description="Basic and acidic residues" evidence="1">
    <location>
        <begin position="188"/>
        <end position="197"/>
    </location>
</feature>
<feature type="region of interest" description="Disordered" evidence="1">
    <location>
        <begin position="247"/>
        <end position="438"/>
    </location>
</feature>
<feature type="compositionally biased region" description="Polar residues" evidence="1">
    <location>
        <begin position="264"/>
        <end position="289"/>
    </location>
</feature>
<evidence type="ECO:0000256" key="1">
    <source>
        <dbReference type="SAM" id="MobiDB-lite"/>
    </source>
</evidence>
<dbReference type="EMBL" id="JAAAHW010006284">
    <property type="protein sequence ID" value="KAF9963513.1"/>
    <property type="molecule type" value="Genomic_DNA"/>
</dbReference>
<name>A0A9P6J624_9FUNG</name>
<gene>
    <name evidence="2" type="ORF">BGZ65_002754</name>
</gene>
<keyword evidence="3" id="KW-1185">Reference proteome</keyword>
<evidence type="ECO:0000313" key="2">
    <source>
        <dbReference type="EMBL" id="KAF9963513.1"/>
    </source>
</evidence>
<proteinExistence type="predicted"/>
<feature type="compositionally biased region" description="Polar residues" evidence="1">
    <location>
        <begin position="719"/>
        <end position="734"/>
    </location>
</feature>
<accession>A0A9P6J624</accession>
<protein>
    <submittedName>
        <fullName evidence="2">Uncharacterized protein</fullName>
    </submittedName>
</protein>
<feature type="region of interest" description="Disordered" evidence="1">
    <location>
        <begin position="90"/>
        <end position="164"/>
    </location>
</feature>
<feature type="compositionally biased region" description="Polar residues" evidence="1">
    <location>
        <begin position="100"/>
        <end position="110"/>
    </location>
</feature>
<dbReference type="InterPro" id="IPR019176">
    <property type="entry name" value="Cytochrome_B561-rel"/>
</dbReference>
<feature type="compositionally biased region" description="Polar residues" evidence="1">
    <location>
        <begin position="410"/>
        <end position="426"/>
    </location>
</feature>
<dbReference type="PANTHER" id="PTHR21780:SF0">
    <property type="entry name" value="TRANSMEMBRANE PROTEIN 209"/>
    <property type="match status" value="1"/>
</dbReference>